<dbReference type="KEGG" id="pmo:Pmob_1291"/>
<keyword evidence="2" id="KW-1185">Reference proteome</keyword>
<dbReference type="InterPro" id="IPR036388">
    <property type="entry name" value="WH-like_DNA-bd_sf"/>
</dbReference>
<reference evidence="1" key="1">
    <citation type="submission" date="2007-11" db="EMBL/GenBank/DDBJ databases">
        <title>Complete sequence of Petroga mobilis SJ95.</title>
        <authorList>
            <consortium name="US DOE Joint Genome Institute"/>
            <person name="Copeland A."/>
            <person name="Lucas S."/>
            <person name="Lapidus A."/>
            <person name="Barry K."/>
            <person name="Glavina del Rio T."/>
            <person name="Dalin E."/>
            <person name="Tice H."/>
            <person name="Pitluck S."/>
            <person name="Meincke L."/>
            <person name="Brettin T."/>
            <person name="Bruce D."/>
            <person name="Detter J.C."/>
            <person name="Han C."/>
            <person name="Kuske C.R."/>
            <person name="Schmutz J."/>
            <person name="Larimer F."/>
            <person name="Land M."/>
            <person name="Hauser L."/>
            <person name="Kyrpides N."/>
            <person name="Mikhailova N."/>
            <person name="Noll K."/>
            <person name="Richardson P."/>
        </authorList>
    </citation>
    <scope>NUCLEOTIDE SEQUENCE [LARGE SCALE GENOMIC DNA]</scope>
    <source>
        <strain evidence="1">SJ95</strain>
    </source>
</reference>
<dbReference type="Pfam" id="PF13412">
    <property type="entry name" value="HTH_24"/>
    <property type="match status" value="1"/>
</dbReference>
<protein>
    <submittedName>
        <fullName evidence="1">Regulatory protein MarR</fullName>
    </submittedName>
</protein>
<sequence length="170" mass="20377">MLNIIQDNEILILEELEKNSNITQRDLSEKTGLSLGMVNILLKKFIKKGFVKLERLNSKSFRYILTPEGFKEKSKKTIEYMKIYYRRTLLIKQNIERIIQRYGRNRTYVLFGKDKEMKEIIEGILKELRVKYKTENEVEKIESTNVVLYWNVEDREKLEGLKCGFLMDRI</sequence>
<name>A9BGF3_PETMO</name>
<dbReference type="AlphaFoldDB" id="A9BGF3"/>
<dbReference type="Proteomes" id="UP000000789">
    <property type="component" value="Chromosome"/>
</dbReference>
<dbReference type="eggNOG" id="COG1846">
    <property type="taxonomic scope" value="Bacteria"/>
</dbReference>
<dbReference type="InterPro" id="IPR036390">
    <property type="entry name" value="WH_DNA-bd_sf"/>
</dbReference>
<dbReference type="STRING" id="403833.Pmob_1291"/>
<dbReference type="RefSeq" id="WP_012209102.1">
    <property type="nucleotide sequence ID" value="NC_010003.1"/>
</dbReference>
<evidence type="ECO:0000313" key="2">
    <source>
        <dbReference type="Proteomes" id="UP000000789"/>
    </source>
</evidence>
<proteinExistence type="predicted"/>
<dbReference type="SUPFAM" id="SSF46785">
    <property type="entry name" value="Winged helix' DNA-binding domain"/>
    <property type="match status" value="1"/>
</dbReference>
<organism evidence="1 2">
    <name type="scientific">Petrotoga mobilis (strain DSM 10674 / SJ95)</name>
    <dbReference type="NCBI Taxonomy" id="403833"/>
    <lineage>
        <taxon>Bacteria</taxon>
        <taxon>Thermotogati</taxon>
        <taxon>Thermotogota</taxon>
        <taxon>Thermotogae</taxon>
        <taxon>Petrotogales</taxon>
        <taxon>Petrotogaceae</taxon>
        <taxon>Petrotoga</taxon>
    </lineage>
</organism>
<dbReference type="Gene3D" id="1.10.10.10">
    <property type="entry name" value="Winged helix-like DNA-binding domain superfamily/Winged helix DNA-binding domain"/>
    <property type="match status" value="1"/>
</dbReference>
<dbReference type="EMBL" id="CP000879">
    <property type="protein sequence ID" value="ABX32003.1"/>
    <property type="molecule type" value="Genomic_DNA"/>
</dbReference>
<evidence type="ECO:0000313" key="1">
    <source>
        <dbReference type="EMBL" id="ABX32003.1"/>
    </source>
</evidence>
<dbReference type="HOGENOM" id="CLU_126015_0_0_0"/>
<accession>A9BGF3</accession>
<gene>
    <name evidence="1" type="ordered locus">Pmob_1291</name>
</gene>